<proteinExistence type="inferred from homology"/>
<keyword evidence="6" id="KW-0449">Lipoprotein</keyword>
<dbReference type="Proteomes" id="UP001515480">
    <property type="component" value="Unassembled WGS sequence"/>
</dbReference>
<organism evidence="9 10">
    <name type="scientific">Prymnesium parvum</name>
    <name type="common">Toxic golden alga</name>
    <dbReference type="NCBI Taxonomy" id="97485"/>
    <lineage>
        <taxon>Eukaryota</taxon>
        <taxon>Haptista</taxon>
        <taxon>Haptophyta</taxon>
        <taxon>Prymnesiophyceae</taxon>
        <taxon>Prymnesiales</taxon>
        <taxon>Prymnesiaceae</taxon>
        <taxon>Prymnesium</taxon>
    </lineage>
</organism>
<dbReference type="AlphaFoldDB" id="A0AB34ISZ0"/>
<dbReference type="GO" id="GO:0005774">
    <property type="term" value="C:vacuolar membrane"/>
    <property type="evidence" value="ECO:0007669"/>
    <property type="project" value="UniProtKB-SubCell"/>
</dbReference>
<feature type="domain" description="GAF" evidence="8">
    <location>
        <begin position="289"/>
        <end position="447"/>
    </location>
</feature>
<evidence type="ECO:0000256" key="5">
    <source>
        <dbReference type="ARBA" id="ARBA00023136"/>
    </source>
</evidence>
<accession>A0AB34ISZ0</accession>
<dbReference type="GO" id="GO:0043495">
    <property type="term" value="F:protein-membrane adaptor activity"/>
    <property type="evidence" value="ECO:0007669"/>
    <property type="project" value="InterPro"/>
</dbReference>
<comment type="subcellular location">
    <subcellularLocation>
        <location evidence="1">Vacuole membrane</location>
        <topology evidence="1">Lipid-anchor</topology>
    </subcellularLocation>
</comment>
<comment type="caution">
    <text evidence="9">The sequence shown here is derived from an EMBL/GenBank/DDBJ whole genome shotgun (WGS) entry which is preliminary data.</text>
</comment>
<evidence type="ECO:0000256" key="3">
    <source>
        <dbReference type="ARBA" id="ARBA00022554"/>
    </source>
</evidence>
<keyword evidence="10" id="KW-1185">Reference proteome</keyword>
<dbReference type="Gene3D" id="3.30.450.40">
    <property type="match status" value="2"/>
</dbReference>
<dbReference type="SUPFAM" id="SSF48371">
    <property type="entry name" value="ARM repeat"/>
    <property type="match status" value="2"/>
</dbReference>
<keyword evidence="4" id="KW-0677">Repeat</keyword>
<dbReference type="InterPro" id="IPR029016">
    <property type="entry name" value="GAF-like_dom_sf"/>
</dbReference>
<dbReference type="PANTHER" id="PTHR47249">
    <property type="entry name" value="VACUOLAR PROTEIN 8"/>
    <property type="match status" value="1"/>
</dbReference>
<protein>
    <recommendedName>
        <fullName evidence="7">Vacuolar protein 8</fullName>
    </recommendedName>
</protein>
<feature type="domain" description="GAF" evidence="8">
    <location>
        <begin position="468"/>
        <end position="615"/>
    </location>
</feature>
<evidence type="ECO:0000256" key="7">
    <source>
        <dbReference type="ARBA" id="ARBA00026209"/>
    </source>
</evidence>
<evidence type="ECO:0000256" key="1">
    <source>
        <dbReference type="ARBA" id="ARBA00004592"/>
    </source>
</evidence>
<dbReference type="SUPFAM" id="SSF55781">
    <property type="entry name" value="GAF domain-like"/>
    <property type="match status" value="2"/>
</dbReference>
<keyword evidence="5" id="KW-0472">Membrane</keyword>
<evidence type="ECO:0000259" key="8">
    <source>
        <dbReference type="SMART" id="SM00065"/>
    </source>
</evidence>
<evidence type="ECO:0000313" key="9">
    <source>
        <dbReference type="EMBL" id="KAL1504594.1"/>
    </source>
</evidence>
<comment type="similarity">
    <text evidence="2">Belongs to the beta-catenin family.</text>
</comment>
<dbReference type="InterPro" id="IPR045156">
    <property type="entry name" value="Vac8"/>
</dbReference>
<evidence type="ECO:0000256" key="2">
    <source>
        <dbReference type="ARBA" id="ARBA00005462"/>
    </source>
</evidence>
<dbReference type="SMART" id="SM00185">
    <property type="entry name" value="ARM"/>
    <property type="match status" value="7"/>
</dbReference>
<evidence type="ECO:0000256" key="4">
    <source>
        <dbReference type="ARBA" id="ARBA00022737"/>
    </source>
</evidence>
<evidence type="ECO:0000256" key="6">
    <source>
        <dbReference type="ARBA" id="ARBA00023288"/>
    </source>
</evidence>
<sequence length="1142" mass="125493">MGAEQSSLIDEIHTVARLPDDAIARKLEALKQVEELGQDSAMAVHIVEEGGLQPLLRCYNSLHPTIRLAAARALEVLAAVPSNQLALGHDEVLRVLMPTLLTSSDEFKCHAMGLLNMLSTPEPNKMKLVNEGMLGPIIQAITSPNERLQLHALHTLAKVCEVEQVSLYTVQRDALPQLLQAARNDSETVKLAVATVLSSLAQNGDNLPEIVRSGAIIFLLGCTICGPDLQLETTRCIENLFRQIFAGPHRLVESDARLLKVMSSIEVSAERIQPEGTSALSVKEASEMPIARLLPELVERTRKMLNCDRASFFVYNPATEDLVTILPDSTDQISIPADSTSIAGEAFINASVINLRSAYDHPNFNREIDRRTGYRTRSMLALPILLEGQERPLGVVQCINKKGAVTIESDGRNTLPEFSTEDEQTLHAFVSQIAPAIDKVRLKRRKARRSDQLGTSWVENIMTLSTLHPFDVVRAMLERMREMVHADRASLFILDKKKKELWSKIAHDMKEIRVKSNQGIVGAVATSGKILNIEDAYKDNRFNRRIDAATGYRTRQILCVPIKDNNAEVVGVVQCINKTTSTLSVFTREDEHLVEELCWQTSALLVHKMKELIEESNATTKLKGDVDVMTATADGVAQLLQLVQSSRSSIQLHASSALGWVCQTEANRERLMKLGGVPVLLDLAYPHPWRSRETLRGVSLSLANVTISPAVREEVANSGGAWKSLLSLLNSSDSEVWFDALRVLANLALHPMLQPQMVSAGVLTAVLKYLTHEDADLQAQAARLLGNLSEQVATNEKAMRELTQPKIIEALGRACLSATAANDGLGTPGCFDFAHAYTKLTLVPAYAAWLFTPKGVEVLKGLLGYAGPSVEDVRVQLVAMISCCLRERLNQRTFLELISSVDSSDESFRKLPTRQQRLLLIKEKEALSTGAVVRDITNQLLHERQSNPQVLMHYACALETLTMEPSNHTPMLQKNYVQQLVGVANESIDTGPAQATATALRGLYTILDVESTPEIHRLLLRAPINIAPTLLRAGLSEDEPTMVEVCRIVRVMGRHAQTGAKLAHQTHQTAEAQYDLFSVLQMILSSGSPDVQLEACRALLPYGAMHKVEICKARLVGPLIKLSQSARADLAEASKAVLAALA</sequence>
<keyword evidence="3" id="KW-0926">Vacuole</keyword>
<dbReference type="InterPro" id="IPR011989">
    <property type="entry name" value="ARM-like"/>
</dbReference>
<dbReference type="SMART" id="SM00065">
    <property type="entry name" value="GAF"/>
    <property type="match status" value="2"/>
</dbReference>
<dbReference type="GO" id="GO:0071562">
    <property type="term" value="P:nucleus-vacuole junction assembly"/>
    <property type="evidence" value="ECO:0007669"/>
    <property type="project" value="InterPro"/>
</dbReference>
<dbReference type="Gene3D" id="1.25.10.10">
    <property type="entry name" value="Leucine-rich Repeat Variant"/>
    <property type="match status" value="4"/>
</dbReference>
<dbReference type="InterPro" id="IPR016024">
    <property type="entry name" value="ARM-type_fold"/>
</dbReference>
<reference evidence="9 10" key="1">
    <citation type="journal article" date="2024" name="Science">
        <title>Giant polyketide synthase enzymes in the biosynthesis of giant marine polyether toxins.</title>
        <authorList>
            <person name="Fallon T.R."/>
            <person name="Shende V.V."/>
            <person name="Wierzbicki I.H."/>
            <person name="Pendleton A.L."/>
            <person name="Watervoot N.F."/>
            <person name="Auber R.P."/>
            <person name="Gonzalez D.J."/>
            <person name="Wisecaver J.H."/>
            <person name="Moore B.S."/>
        </authorList>
    </citation>
    <scope>NUCLEOTIDE SEQUENCE [LARGE SCALE GENOMIC DNA]</scope>
    <source>
        <strain evidence="9 10">12B1</strain>
    </source>
</reference>
<dbReference type="InterPro" id="IPR000225">
    <property type="entry name" value="Armadillo"/>
</dbReference>
<evidence type="ECO:0000313" key="10">
    <source>
        <dbReference type="Proteomes" id="UP001515480"/>
    </source>
</evidence>
<dbReference type="Pfam" id="PF01590">
    <property type="entry name" value="GAF"/>
    <property type="match status" value="2"/>
</dbReference>
<name>A0AB34ISZ0_PRYPA</name>
<gene>
    <name evidence="9" type="ORF">AB1Y20_008379</name>
</gene>
<dbReference type="InterPro" id="IPR003018">
    <property type="entry name" value="GAF"/>
</dbReference>
<dbReference type="EMBL" id="JBGBPQ010000019">
    <property type="protein sequence ID" value="KAL1504594.1"/>
    <property type="molecule type" value="Genomic_DNA"/>
</dbReference>
<dbReference type="PANTHER" id="PTHR47249:SF1">
    <property type="entry name" value="VACUOLAR PROTEIN 8"/>
    <property type="match status" value="1"/>
</dbReference>